<accession>A0ABV1XRX9</accession>
<keyword evidence="1" id="KW-0378">Hydrolase</keyword>
<dbReference type="InterPro" id="IPR008257">
    <property type="entry name" value="Pept_M19"/>
</dbReference>
<dbReference type="RefSeq" id="WP_190071604.1">
    <property type="nucleotide sequence ID" value="NZ_BNBM01000007.1"/>
</dbReference>
<dbReference type="EC" id="3.4.13.19" evidence="1"/>
<evidence type="ECO:0000313" key="1">
    <source>
        <dbReference type="EMBL" id="MER7374342.1"/>
    </source>
</evidence>
<reference evidence="1 2" key="1">
    <citation type="submission" date="2024-06" db="EMBL/GenBank/DDBJ databases">
        <title>The Natural Products Discovery Center: Release of the First 8490 Sequenced Strains for Exploring Actinobacteria Biosynthetic Diversity.</title>
        <authorList>
            <person name="Kalkreuter E."/>
            <person name="Kautsar S.A."/>
            <person name="Yang D."/>
            <person name="Bader C.D."/>
            <person name="Teijaro C.N."/>
            <person name="Fluegel L."/>
            <person name="Davis C.M."/>
            <person name="Simpson J.R."/>
            <person name="Lauterbach L."/>
            <person name="Steele A.D."/>
            <person name="Gui C."/>
            <person name="Meng S."/>
            <person name="Li G."/>
            <person name="Viehrig K."/>
            <person name="Ye F."/>
            <person name="Su P."/>
            <person name="Kiefer A.F."/>
            <person name="Nichols A."/>
            <person name="Cepeda A.J."/>
            <person name="Yan W."/>
            <person name="Fan B."/>
            <person name="Jiang Y."/>
            <person name="Adhikari A."/>
            <person name="Zheng C.-J."/>
            <person name="Schuster L."/>
            <person name="Cowan T.M."/>
            <person name="Smanski M.J."/>
            <person name="Chevrette M.G."/>
            <person name="De Carvalho L.P.S."/>
            <person name="Shen B."/>
        </authorList>
    </citation>
    <scope>NUCLEOTIDE SEQUENCE [LARGE SCALE GENOMIC DNA]</scope>
    <source>
        <strain evidence="1 2">NPDC000155</strain>
    </source>
</reference>
<organism evidence="1 2">
    <name type="scientific">Streptomyces lanatus</name>
    <dbReference type="NCBI Taxonomy" id="66900"/>
    <lineage>
        <taxon>Bacteria</taxon>
        <taxon>Bacillati</taxon>
        <taxon>Actinomycetota</taxon>
        <taxon>Actinomycetes</taxon>
        <taxon>Kitasatosporales</taxon>
        <taxon>Streptomycetaceae</taxon>
        <taxon>Streptomyces</taxon>
    </lineage>
</organism>
<keyword evidence="2" id="KW-1185">Reference proteome</keyword>
<sequence length="396" mass="42811">MTSASLEAARELLREFPVVDGHNDLPWALRAQVRYDLDARDIAGHQGAHLHTDIPRLREGGVGAQFWSVFVRSDYAGDKAVSATLEQIDCVRQLLARYPADLRPALTAADMEAARAEGRIASLMGAEGGHSIADSLATLRGLYALGVRYMTLTHNDNIAWADSATDEPGVGGLSAFGREVVREMNREGMLVDLSHVAATTMRDALDTSTAPVIFSHSSSRAVCDHPRNIPDDVLERLPGNGGVAMVTFVPKFVLQAAVDWTLAADENMRAHGFHHLDTTAEAMKVHRAFEETTPRPIATVSTVADHLDHMREIVGVDHLGIGGDYDGTAFTPDGLNDVSGYPNLIAELLDRGWSRADLAKLTWQNAVRVLGAAEDVARDLRATRGPSNATIEQLDG</sequence>
<dbReference type="PROSITE" id="PS51365">
    <property type="entry name" value="RENAL_DIPEPTIDASE_2"/>
    <property type="match status" value="1"/>
</dbReference>
<dbReference type="PANTHER" id="PTHR10443:SF12">
    <property type="entry name" value="DIPEPTIDASE"/>
    <property type="match status" value="1"/>
</dbReference>
<dbReference type="SUPFAM" id="SSF51556">
    <property type="entry name" value="Metallo-dependent hydrolases"/>
    <property type="match status" value="1"/>
</dbReference>
<proteinExistence type="predicted"/>
<dbReference type="PANTHER" id="PTHR10443">
    <property type="entry name" value="MICROSOMAL DIPEPTIDASE"/>
    <property type="match status" value="1"/>
</dbReference>
<keyword evidence="1" id="KW-0645">Protease</keyword>
<dbReference type="Pfam" id="PF01244">
    <property type="entry name" value="Peptidase_M19"/>
    <property type="match status" value="1"/>
</dbReference>
<dbReference type="Gene3D" id="3.20.20.140">
    <property type="entry name" value="Metal-dependent hydrolases"/>
    <property type="match status" value="1"/>
</dbReference>
<dbReference type="CDD" id="cd01301">
    <property type="entry name" value="rDP_like"/>
    <property type="match status" value="1"/>
</dbReference>
<dbReference type="GO" id="GO:0016805">
    <property type="term" value="F:dipeptidase activity"/>
    <property type="evidence" value="ECO:0007669"/>
    <property type="project" value="UniProtKB-KW"/>
</dbReference>
<keyword evidence="1" id="KW-0224">Dipeptidase</keyword>
<gene>
    <name evidence="1" type="ORF">ABT384_17030</name>
</gene>
<protein>
    <submittedName>
        <fullName evidence="1">Dipeptidase</fullName>
        <ecNumber evidence="1">3.4.13.19</ecNumber>
    </submittedName>
</protein>
<dbReference type="InterPro" id="IPR032466">
    <property type="entry name" value="Metal_Hydrolase"/>
</dbReference>
<dbReference type="Proteomes" id="UP001486207">
    <property type="component" value="Unassembled WGS sequence"/>
</dbReference>
<name>A0ABV1XRX9_9ACTN</name>
<evidence type="ECO:0000313" key="2">
    <source>
        <dbReference type="Proteomes" id="UP001486207"/>
    </source>
</evidence>
<comment type="caution">
    <text evidence="1">The sequence shown here is derived from an EMBL/GenBank/DDBJ whole genome shotgun (WGS) entry which is preliminary data.</text>
</comment>
<dbReference type="EMBL" id="JBEPFB010000007">
    <property type="protein sequence ID" value="MER7374342.1"/>
    <property type="molecule type" value="Genomic_DNA"/>
</dbReference>